<feature type="domain" description="RING-type" evidence="6">
    <location>
        <begin position="184"/>
        <end position="234"/>
    </location>
</feature>
<keyword evidence="2 4" id="KW-0863">Zinc-finger</keyword>
<dbReference type="InterPro" id="IPR043145">
    <property type="entry name" value="Znf_ZZ_sf"/>
</dbReference>
<organism evidence="8 9">
    <name type="scientific">Pseudocohnilembus persalinus</name>
    <name type="common">Ciliate</name>
    <dbReference type="NCBI Taxonomy" id="266149"/>
    <lineage>
        <taxon>Eukaryota</taxon>
        <taxon>Sar</taxon>
        <taxon>Alveolata</taxon>
        <taxon>Ciliophora</taxon>
        <taxon>Intramacronucleata</taxon>
        <taxon>Oligohymenophorea</taxon>
        <taxon>Scuticociliatia</taxon>
        <taxon>Philasterida</taxon>
        <taxon>Pseudocohnilembidae</taxon>
        <taxon>Pseudocohnilembus</taxon>
    </lineage>
</organism>
<dbReference type="SMART" id="SM00184">
    <property type="entry name" value="RING"/>
    <property type="match status" value="2"/>
</dbReference>
<reference evidence="8 9" key="1">
    <citation type="journal article" date="2015" name="Sci. Rep.">
        <title>Genome of the facultative scuticociliatosis pathogen Pseudocohnilembus persalinus provides insight into its virulence through horizontal gene transfer.</title>
        <authorList>
            <person name="Xiong J."/>
            <person name="Wang G."/>
            <person name="Cheng J."/>
            <person name="Tian M."/>
            <person name="Pan X."/>
            <person name="Warren A."/>
            <person name="Jiang C."/>
            <person name="Yuan D."/>
            <person name="Miao W."/>
        </authorList>
    </citation>
    <scope>NUCLEOTIDE SEQUENCE [LARGE SCALE GENOMIC DNA]</scope>
    <source>
        <strain evidence="8">36N120E</strain>
    </source>
</reference>
<dbReference type="SMART" id="SM00291">
    <property type="entry name" value="ZnF_ZZ"/>
    <property type="match status" value="1"/>
</dbReference>
<dbReference type="EMBL" id="LDAU01000003">
    <property type="protein sequence ID" value="KRX11237.1"/>
    <property type="molecule type" value="Genomic_DNA"/>
</dbReference>
<feature type="region of interest" description="Disordered" evidence="5">
    <location>
        <begin position="641"/>
        <end position="662"/>
    </location>
</feature>
<comment type="caution">
    <text evidence="8">The sequence shown here is derived from an EMBL/GenBank/DDBJ whole genome shotgun (WGS) entry which is preliminary data.</text>
</comment>
<dbReference type="OrthoDB" id="290734at2759"/>
<evidence type="ECO:0000256" key="1">
    <source>
        <dbReference type="ARBA" id="ARBA00022723"/>
    </source>
</evidence>
<evidence type="ECO:0000256" key="4">
    <source>
        <dbReference type="PROSITE-ProRule" id="PRU00228"/>
    </source>
</evidence>
<dbReference type="PANTHER" id="PTHR21540:SF3">
    <property type="entry name" value="E3 UBIQUITIN-PROTEIN LIGASE ZSWIM2"/>
    <property type="match status" value="1"/>
</dbReference>
<name>A0A0V0RAE2_PSEPJ</name>
<evidence type="ECO:0000259" key="7">
    <source>
        <dbReference type="PROSITE" id="PS50135"/>
    </source>
</evidence>
<dbReference type="InterPro" id="IPR013083">
    <property type="entry name" value="Znf_RING/FYVE/PHD"/>
</dbReference>
<feature type="domain" description="ZZ-type" evidence="7">
    <location>
        <begin position="259"/>
        <end position="312"/>
    </location>
</feature>
<evidence type="ECO:0000256" key="3">
    <source>
        <dbReference type="ARBA" id="ARBA00022833"/>
    </source>
</evidence>
<dbReference type="Gene3D" id="3.30.60.90">
    <property type="match status" value="1"/>
</dbReference>
<dbReference type="SUPFAM" id="SSF57850">
    <property type="entry name" value="RING/U-box"/>
    <property type="match status" value="3"/>
</dbReference>
<accession>A0A0V0RAE2</accession>
<evidence type="ECO:0000313" key="9">
    <source>
        <dbReference type="Proteomes" id="UP000054937"/>
    </source>
</evidence>
<evidence type="ECO:0000313" key="8">
    <source>
        <dbReference type="EMBL" id="KRX11237.1"/>
    </source>
</evidence>
<protein>
    <recommendedName>
        <fullName evidence="10">RING-type domain-containing protein</fullName>
    </recommendedName>
</protein>
<keyword evidence="1" id="KW-0479">Metal-binding</keyword>
<dbReference type="CDD" id="cd16494">
    <property type="entry name" value="RING-CH-C4HC3_ZSWM2"/>
    <property type="match status" value="1"/>
</dbReference>
<dbReference type="InterPro" id="IPR039903">
    <property type="entry name" value="Zswim2"/>
</dbReference>
<dbReference type="PROSITE" id="PS50135">
    <property type="entry name" value="ZF_ZZ_2"/>
    <property type="match status" value="1"/>
</dbReference>
<dbReference type="Proteomes" id="UP000054937">
    <property type="component" value="Unassembled WGS sequence"/>
</dbReference>
<dbReference type="Pfam" id="PF13639">
    <property type="entry name" value="zf-RING_2"/>
    <property type="match status" value="1"/>
</dbReference>
<feature type="domain" description="RING-type" evidence="6">
    <location>
        <begin position="380"/>
        <end position="421"/>
    </location>
</feature>
<feature type="region of interest" description="Disordered" evidence="5">
    <location>
        <begin position="593"/>
        <end position="615"/>
    </location>
</feature>
<dbReference type="PANTHER" id="PTHR21540">
    <property type="entry name" value="RING FINGER AND SWIM DOMAIN-CONTAINING PROTEIN 2"/>
    <property type="match status" value="1"/>
</dbReference>
<dbReference type="Pfam" id="PF00569">
    <property type="entry name" value="ZZ"/>
    <property type="match status" value="1"/>
</dbReference>
<evidence type="ECO:0008006" key="10">
    <source>
        <dbReference type="Google" id="ProtNLM"/>
    </source>
</evidence>
<dbReference type="PROSITE" id="PS50089">
    <property type="entry name" value="ZF_RING_2"/>
    <property type="match status" value="2"/>
</dbReference>
<evidence type="ECO:0000256" key="2">
    <source>
        <dbReference type="ARBA" id="ARBA00022771"/>
    </source>
</evidence>
<sequence length="662" mass="76579">MISQYFSIFQLIFNKISDKINFIQKKKKFHNLINQMSGRLVPYVSKAPQGFEEKIDLALEQKMYLVSEKGPTTFLFIDDQDETLKIQIGLEITCSLCNTKNQQCLHTLFALLKKFRVDKKCPLLWQGSYIDNEIEGLISGKYCEKANNVQKKRYLQANSKFKNKPPKASELPDNRMPIEEDALCPICQDDLKEDQALTFCRKQCGNNFHIKCMIVWVKHKLNGGDEKIPCPMCRTDLGRRCLEDIKQDELKFKAKHETHPNKKCASCTKKPIIGNIYHCLICPNIDICGACFENFNHMQHKHFLTKKNKNDEWKLELENQLLQLEQTQKKPEQKQENNGIEQDLVNCLPKVADFQSQQKKLKQLEIVGFDMGVQNNGVQCSCCNQVNKQAVLRRLTCGHAIDDYCLFQMFMNKKFFCPLDNEPILPGYNSAVNIINAQKQYSNQVQQVNLNKLQNSAKKKQFSDRKNGKNFGKEIERDRFADMGGIIVQSSFGNIQKNYSNQNQMESQLKQIQQQQQDISQGQQLNIQDDQLQFQRYSQIQRNKKLGHDQQQKQNQQNQNQNFQVLSVSSQSNRNQQLEKQIKELDIQLNKAGIGQSNNKNNFRIKKKQGRPPLQQQNKQLDFNLIGGAIQLHNQQIKGNQQISQISGSQVGNRSNSLGRKF</sequence>
<dbReference type="InterPro" id="IPR000433">
    <property type="entry name" value="Znf_ZZ"/>
</dbReference>
<dbReference type="Gene3D" id="3.30.40.10">
    <property type="entry name" value="Zinc/RING finger domain, C3HC4 (zinc finger)"/>
    <property type="match status" value="2"/>
</dbReference>
<evidence type="ECO:0000256" key="5">
    <source>
        <dbReference type="SAM" id="MobiDB-lite"/>
    </source>
</evidence>
<proteinExistence type="predicted"/>
<keyword evidence="3" id="KW-0862">Zinc</keyword>
<gene>
    <name evidence="8" type="ORF">PPERSA_07762</name>
</gene>
<keyword evidence="9" id="KW-1185">Reference proteome</keyword>
<evidence type="ECO:0000259" key="6">
    <source>
        <dbReference type="PROSITE" id="PS50089"/>
    </source>
</evidence>
<feature type="compositionally biased region" description="Low complexity" evidence="5">
    <location>
        <begin position="641"/>
        <end position="653"/>
    </location>
</feature>
<dbReference type="GO" id="GO:0061630">
    <property type="term" value="F:ubiquitin protein ligase activity"/>
    <property type="evidence" value="ECO:0007669"/>
    <property type="project" value="InterPro"/>
</dbReference>
<dbReference type="InParanoid" id="A0A0V0RAE2"/>
<dbReference type="AlphaFoldDB" id="A0A0V0RAE2"/>
<dbReference type="GO" id="GO:0008270">
    <property type="term" value="F:zinc ion binding"/>
    <property type="evidence" value="ECO:0007669"/>
    <property type="project" value="UniProtKB-KW"/>
</dbReference>
<dbReference type="InterPro" id="IPR001841">
    <property type="entry name" value="Znf_RING"/>
</dbReference>